<name>A0AAW2XY48_9LAMI</name>
<gene>
    <name evidence="1" type="ORF">Slati_0502300</name>
</gene>
<accession>A0AAW2XY48</accession>
<comment type="caution">
    <text evidence="1">The sequence shown here is derived from an EMBL/GenBank/DDBJ whole genome shotgun (WGS) entry which is preliminary data.</text>
</comment>
<protein>
    <submittedName>
        <fullName evidence="1">Uncharacterized protein</fullName>
    </submittedName>
</protein>
<reference evidence="1" key="2">
    <citation type="journal article" date="2024" name="Plant">
        <title>Genomic evolution and insights into agronomic trait innovations of Sesamum species.</title>
        <authorList>
            <person name="Miao H."/>
            <person name="Wang L."/>
            <person name="Qu L."/>
            <person name="Liu H."/>
            <person name="Sun Y."/>
            <person name="Le M."/>
            <person name="Wang Q."/>
            <person name="Wei S."/>
            <person name="Zheng Y."/>
            <person name="Lin W."/>
            <person name="Duan Y."/>
            <person name="Cao H."/>
            <person name="Xiong S."/>
            <person name="Wang X."/>
            <person name="Wei L."/>
            <person name="Li C."/>
            <person name="Ma Q."/>
            <person name="Ju M."/>
            <person name="Zhao R."/>
            <person name="Li G."/>
            <person name="Mu C."/>
            <person name="Tian Q."/>
            <person name="Mei H."/>
            <person name="Zhang T."/>
            <person name="Gao T."/>
            <person name="Zhang H."/>
        </authorList>
    </citation>
    <scope>NUCLEOTIDE SEQUENCE</scope>
    <source>
        <strain evidence="1">KEN1</strain>
    </source>
</reference>
<proteinExistence type="predicted"/>
<sequence length="142" mass="16417">MVAHYLFRAGCRRRVGSGELIHAWSDPWLPRSRFFRPITPHLALGGDLLVSEPLDPVLEGWDSRRVRELLWPEDSDLILSLPLSRSGEEDVWVWHYSKNGMISVRSAYHLACELEDRPYSSSWVSRRLVVEEIMASFAPKQD</sequence>
<dbReference type="AlphaFoldDB" id="A0AAW2XY48"/>
<evidence type="ECO:0000313" key="1">
    <source>
        <dbReference type="EMBL" id="KAL0458751.1"/>
    </source>
</evidence>
<reference evidence="1" key="1">
    <citation type="submission" date="2020-06" db="EMBL/GenBank/DDBJ databases">
        <authorList>
            <person name="Li T."/>
            <person name="Hu X."/>
            <person name="Zhang T."/>
            <person name="Song X."/>
            <person name="Zhang H."/>
            <person name="Dai N."/>
            <person name="Sheng W."/>
            <person name="Hou X."/>
            <person name="Wei L."/>
        </authorList>
    </citation>
    <scope>NUCLEOTIDE SEQUENCE</scope>
    <source>
        <strain evidence="1">KEN1</strain>
        <tissue evidence="1">Leaf</tissue>
    </source>
</reference>
<dbReference type="EMBL" id="JACGWN010000002">
    <property type="protein sequence ID" value="KAL0458751.1"/>
    <property type="molecule type" value="Genomic_DNA"/>
</dbReference>
<organism evidence="1">
    <name type="scientific">Sesamum latifolium</name>
    <dbReference type="NCBI Taxonomy" id="2727402"/>
    <lineage>
        <taxon>Eukaryota</taxon>
        <taxon>Viridiplantae</taxon>
        <taxon>Streptophyta</taxon>
        <taxon>Embryophyta</taxon>
        <taxon>Tracheophyta</taxon>
        <taxon>Spermatophyta</taxon>
        <taxon>Magnoliopsida</taxon>
        <taxon>eudicotyledons</taxon>
        <taxon>Gunneridae</taxon>
        <taxon>Pentapetalae</taxon>
        <taxon>asterids</taxon>
        <taxon>lamiids</taxon>
        <taxon>Lamiales</taxon>
        <taxon>Pedaliaceae</taxon>
        <taxon>Sesamum</taxon>
    </lineage>
</organism>